<evidence type="ECO:0000313" key="11">
    <source>
        <dbReference type="Proteomes" id="UP001597541"/>
    </source>
</evidence>
<comment type="similarity">
    <text evidence="2">Belongs to the major facilitator superfamily. EmrB family.</text>
</comment>
<feature type="transmembrane region" description="Helical" evidence="8">
    <location>
        <begin position="117"/>
        <end position="139"/>
    </location>
</feature>
<dbReference type="PANTHER" id="PTHR42718">
    <property type="entry name" value="MAJOR FACILITATOR SUPERFAMILY MULTIDRUG TRANSPORTER MFSC"/>
    <property type="match status" value="1"/>
</dbReference>
<keyword evidence="6 8" id="KW-1133">Transmembrane helix</keyword>
<dbReference type="InterPro" id="IPR036259">
    <property type="entry name" value="MFS_trans_sf"/>
</dbReference>
<feature type="transmembrane region" description="Helical" evidence="8">
    <location>
        <begin position="243"/>
        <end position="262"/>
    </location>
</feature>
<dbReference type="InterPro" id="IPR011701">
    <property type="entry name" value="MFS"/>
</dbReference>
<feature type="domain" description="Major facilitator superfamily (MFS) profile" evidence="9">
    <location>
        <begin position="26"/>
        <end position="486"/>
    </location>
</feature>
<comment type="caution">
    <text evidence="10">The sequence shown here is derived from an EMBL/GenBank/DDBJ whole genome shotgun (WGS) entry which is preliminary data.</text>
</comment>
<dbReference type="Proteomes" id="UP001597541">
    <property type="component" value="Unassembled WGS sequence"/>
</dbReference>
<reference evidence="11" key="1">
    <citation type="journal article" date="2019" name="Int. J. Syst. Evol. Microbiol.">
        <title>The Global Catalogue of Microorganisms (GCM) 10K type strain sequencing project: providing services to taxonomists for standard genome sequencing and annotation.</title>
        <authorList>
            <consortium name="The Broad Institute Genomics Platform"/>
            <consortium name="The Broad Institute Genome Sequencing Center for Infectious Disease"/>
            <person name="Wu L."/>
            <person name="Ma J."/>
        </authorList>
    </citation>
    <scope>NUCLEOTIDE SEQUENCE [LARGE SCALE GENOMIC DNA]</scope>
    <source>
        <strain evidence="11">KCTC 3950</strain>
    </source>
</reference>
<feature type="transmembrane region" description="Helical" evidence="8">
    <location>
        <begin position="213"/>
        <end position="231"/>
    </location>
</feature>
<dbReference type="CDD" id="cd17503">
    <property type="entry name" value="MFS_LmrB_MDR_like"/>
    <property type="match status" value="1"/>
</dbReference>
<sequence>MSSPIESSKEAASAAQAIQQTRFWPFMFAIFIGSFVCTLSISTINIAIPVLIHELKADLTVLQWTITGFMLATGAVAPITGFLGDRFSYKWVYLASLVGFTIASFLCAIAWDATSLVVFRIIQGIFSGLVMPATMTIIFQVVPVEKRAMAISLWSLSAMLAPALGPTLAGYIIEISSWHWLFIVNIPLGIVACIMASRLIPYYRMHVPKSFDAIGFVTVIGASLAILISFSKGHAWGWSSGKTLILLIGGLILLGIFIWRELIVKEPLLNVRVFKSSRYTITLIINSIITISLYSGSFLTPLFLQNIQQVTPLDTGLILLPASLAMALSMPLVGKLYGSLGPRLLISAGVVLMGIGTLALSWLNVSISHNYIIVWMIVRNLGIALSTMPASNAGMEQIPRELSGHATAMSNWVRNACGSFSIALFTSLLSSRTVTYTQELAEAAGGVSPAVQAKAFTMSVNDVYFIATIIVVIGLPLALLVRKQAAKAAAM</sequence>
<gene>
    <name evidence="10" type="ORF">ACFSUF_17865</name>
</gene>
<organism evidence="10 11">
    <name type="scientific">Paenibacillus gansuensis</name>
    <dbReference type="NCBI Taxonomy" id="306542"/>
    <lineage>
        <taxon>Bacteria</taxon>
        <taxon>Bacillati</taxon>
        <taxon>Bacillota</taxon>
        <taxon>Bacilli</taxon>
        <taxon>Bacillales</taxon>
        <taxon>Paenibacillaceae</taxon>
        <taxon>Paenibacillus</taxon>
    </lineage>
</organism>
<protein>
    <submittedName>
        <fullName evidence="10">MDR family MFS transporter</fullName>
    </submittedName>
</protein>
<feature type="transmembrane region" description="Helical" evidence="8">
    <location>
        <begin position="344"/>
        <end position="365"/>
    </location>
</feature>
<dbReference type="PROSITE" id="PS50850">
    <property type="entry name" value="MFS"/>
    <property type="match status" value="1"/>
</dbReference>
<comment type="subcellular location">
    <subcellularLocation>
        <location evidence="1">Cell membrane</location>
        <topology evidence="1">Multi-pass membrane protein</topology>
    </subcellularLocation>
</comment>
<evidence type="ECO:0000256" key="2">
    <source>
        <dbReference type="ARBA" id="ARBA00008537"/>
    </source>
</evidence>
<evidence type="ECO:0000256" key="8">
    <source>
        <dbReference type="SAM" id="Phobius"/>
    </source>
</evidence>
<evidence type="ECO:0000256" key="4">
    <source>
        <dbReference type="ARBA" id="ARBA00022475"/>
    </source>
</evidence>
<feature type="transmembrane region" description="Helical" evidence="8">
    <location>
        <begin position="91"/>
        <end position="111"/>
    </location>
</feature>
<evidence type="ECO:0000256" key="1">
    <source>
        <dbReference type="ARBA" id="ARBA00004651"/>
    </source>
</evidence>
<dbReference type="EMBL" id="JBHUME010000011">
    <property type="protein sequence ID" value="MFD2614280.1"/>
    <property type="molecule type" value="Genomic_DNA"/>
</dbReference>
<feature type="transmembrane region" description="Helical" evidence="8">
    <location>
        <begin position="283"/>
        <end position="304"/>
    </location>
</feature>
<dbReference type="NCBIfam" id="TIGR00711">
    <property type="entry name" value="efflux_EmrB"/>
    <property type="match status" value="1"/>
</dbReference>
<keyword evidence="11" id="KW-1185">Reference proteome</keyword>
<keyword evidence="7 8" id="KW-0472">Membrane</keyword>
<dbReference type="InterPro" id="IPR005829">
    <property type="entry name" value="Sugar_transporter_CS"/>
</dbReference>
<keyword evidence="3" id="KW-0813">Transport</keyword>
<dbReference type="PANTHER" id="PTHR42718:SF9">
    <property type="entry name" value="MAJOR FACILITATOR SUPERFAMILY MULTIDRUG TRANSPORTER MFSC"/>
    <property type="match status" value="1"/>
</dbReference>
<feature type="transmembrane region" description="Helical" evidence="8">
    <location>
        <begin position="151"/>
        <end position="173"/>
    </location>
</feature>
<dbReference type="InterPro" id="IPR004638">
    <property type="entry name" value="EmrB-like"/>
</dbReference>
<evidence type="ECO:0000256" key="3">
    <source>
        <dbReference type="ARBA" id="ARBA00022448"/>
    </source>
</evidence>
<dbReference type="RefSeq" id="WP_377604970.1">
    <property type="nucleotide sequence ID" value="NZ_JBHUME010000011.1"/>
</dbReference>
<evidence type="ECO:0000313" key="10">
    <source>
        <dbReference type="EMBL" id="MFD2614280.1"/>
    </source>
</evidence>
<feature type="transmembrane region" description="Helical" evidence="8">
    <location>
        <begin position="64"/>
        <end position="84"/>
    </location>
</feature>
<dbReference type="PROSITE" id="PS00217">
    <property type="entry name" value="SUGAR_TRANSPORT_2"/>
    <property type="match status" value="1"/>
</dbReference>
<dbReference type="Gene3D" id="1.20.1250.20">
    <property type="entry name" value="MFS general substrate transporter like domains"/>
    <property type="match status" value="1"/>
</dbReference>
<feature type="transmembrane region" description="Helical" evidence="8">
    <location>
        <begin position="179"/>
        <end position="201"/>
    </location>
</feature>
<evidence type="ECO:0000259" key="9">
    <source>
        <dbReference type="PROSITE" id="PS50850"/>
    </source>
</evidence>
<feature type="transmembrane region" description="Helical" evidence="8">
    <location>
        <begin position="463"/>
        <end position="481"/>
    </location>
</feature>
<keyword evidence="5 8" id="KW-0812">Transmembrane</keyword>
<keyword evidence="4" id="KW-1003">Cell membrane</keyword>
<accession>A0ABW5PG36</accession>
<dbReference type="SUPFAM" id="SSF103473">
    <property type="entry name" value="MFS general substrate transporter"/>
    <property type="match status" value="1"/>
</dbReference>
<evidence type="ECO:0000256" key="5">
    <source>
        <dbReference type="ARBA" id="ARBA00022692"/>
    </source>
</evidence>
<dbReference type="Pfam" id="PF07690">
    <property type="entry name" value="MFS_1"/>
    <property type="match status" value="1"/>
</dbReference>
<feature type="transmembrane region" description="Helical" evidence="8">
    <location>
        <begin position="316"/>
        <end position="337"/>
    </location>
</feature>
<evidence type="ECO:0000256" key="6">
    <source>
        <dbReference type="ARBA" id="ARBA00022989"/>
    </source>
</evidence>
<proteinExistence type="inferred from homology"/>
<dbReference type="InterPro" id="IPR020846">
    <property type="entry name" value="MFS_dom"/>
</dbReference>
<dbReference type="Gene3D" id="1.20.1720.10">
    <property type="entry name" value="Multidrug resistance protein D"/>
    <property type="match status" value="1"/>
</dbReference>
<feature type="transmembrane region" description="Helical" evidence="8">
    <location>
        <begin position="26"/>
        <end position="52"/>
    </location>
</feature>
<evidence type="ECO:0000256" key="7">
    <source>
        <dbReference type="ARBA" id="ARBA00023136"/>
    </source>
</evidence>
<name>A0ABW5PG36_9BACL</name>